<accession>A0ABP0UUZ2</accession>
<protein>
    <submittedName>
        <fullName evidence="1">Uncharacterized protein</fullName>
    </submittedName>
</protein>
<dbReference type="EMBL" id="OZ019898">
    <property type="protein sequence ID" value="CAK9229842.1"/>
    <property type="molecule type" value="Genomic_DNA"/>
</dbReference>
<organism evidence="1 2">
    <name type="scientific">Sphagnum troendelagicum</name>
    <dbReference type="NCBI Taxonomy" id="128251"/>
    <lineage>
        <taxon>Eukaryota</taxon>
        <taxon>Viridiplantae</taxon>
        <taxon>Streptophyta</taxon>
        <taxon>Embryophyta</taxon>
        <taxon>Bryophyta</taxon>
        <taxon>Sphagnophytina</taxon>
        <taxon>Sphagnopsida</taxon>
        <taxon>Sphagnales</taxon>
        <taxon>Sphagnaceae</taxon>
        <taxon>Sphagnum</taxon>
    </lineage>
</organism>
<evidence type="ECO:0000313" key="1">
    <source>
        <dbReference type="EMBL" id="CAK9229842.1"/>
    </source>
</evidence>
<dbReference type="Proteomes" id="UP001497512">
    <property type="component" value="Chromosome 6"/>
</dbReference>
<evidence type="ECO:0000313" key="2">
    <source>
        <dbReference type="Proteomes" id="UP001497512"/>
    </source>
</evidence>
<gene>
    <name evidence="1" type="ORF">CSSPTR1EN2_LOCUS19935</name>
</gene>
<dbReference type="InterPro" id="IPR004244">
    <property type="entry name" value="Transposase_22"/>
</dbReference>
<sequence length="284" mass="31509">MVFDAKTWEWNKDSLTIMEMQTAELQALCTRYNLKPAKSGKAAAAAAIVNHLMVPRADVVTKQDVRNVIEVTMEQVAENILAPVMEAKIVTVTGQVEMLQNKVDAMAKSFNTMQDSGEKWKEVVGRKVDKVANKVDRATDADLVKAKEANIRVTGLTMSKGETSKQLMELVQTELLNRLKVVDRVQVQKVHRQMPSGQLDRATNKAPAIIITLASVHDKLMVLRARKGLQGTQIGLDEDLTPAQQAQKQTAWATFKEAKEAGKRVYWCGADLYINHKVVNSPTA</sequence>
<proteinExistence type="predicted"/>
<dbReference type="PANTHER" id="PTHR11505">
    <property type="entry name" value="L1 TRANSPOSABLE ELEMENT-RELATED"/>
    <property type="match status" value="1"/>
</dbReference>
<name>A0ABP0UUZ2_9BRYO</name>
<reference evidence="1" key="1">
    <citation type="submission" date="2024-02" db="EMBL/GenBank/DDBJ databases">
        <authorList>
            <consortium name="ELIXIR-Norway"/>
            <consortium name="Elixir Norway"/>
        </authorList>
    </citation>
    <scope>NUCLEOTIDE SEQUENCE</scope>
</reference>
<dbReference type="Gene3D" id="3.30.70.1820">
    <property type="entry name" value="L1 transposable element, RRM domain"/>
    <property type="match status" value="1"/>
</dbReference>
<keyword evidence="2" id="KW-1185">Reference proteome</keyword>